<organism evidence="3 4">
    <name type="scientific">Nadsonia fulvescens var. elongata DSM 6958</name>
    <dbReference type="NCBI Taxonomy" id="857566"/>
    <lineage>
        <taxon>Eukaryota</taxon>
        <taxon>Fungi</taxon>
        <taxon>Dikarya</taxon>
        <taxon>Ascomycota</taxon>
        <taxon>Saccharomycotina</taxon>
        <taxon>Dipodascomycetes</taxon>
        <taxon>Dipodascales</taxon>
        <taxon>Dipodascales incertae sedis</taxon>
        <taxon>Nadsonia</taxon>
    </lineage>
</organism>
<dbReference type="InterPro" id="IPR004399">
    <property type="entry name" value="HMP/HMP-P_kinase_dom"/>
</dbReference>
<dbReference type="SUPFAM" id="SSF53613">
    <property type="entry name" value="Ribokinase-like"/>
    <property type="match status" value="1"/>
</dbReference>
<dbReference type="Gene3D" id="3.40.1190.20">
    <property type="match status" value="1"/>
</dbReference>
<dbReference type="Proteomes" id="UP000095009">
    <property type="component" value="Unassembled WGS sequence"/>
</dbReference>
<dbReference type="InterPro" id="IPR016084">
    <property type="entry name" value="Haem_Oase-like_multi-hlx"/>
</dbReference>
<dbReference type="NCBIfam" id="TIGR00097">
    <property type="entry name" value="HMP-P_kinase"/>
    <property type="match status" value="1"/>
</dbReference>
<evidence type="ECO:0000313" key="3">
    <source>
        <dbReference type="EMBL" id="ODQ65440.1"/>
    </source>
</evidence>
<dbReference type="SUPFAM" id="SSF48613">
    <property type="entry name" value="Heme oxygenase-like"/>
    <property type="match status" value="1"/>
</dbReference>
<dbReference type="InterPro" id="IPR004305">
    <property type="entry name" value="Thiaminase-2/PQQC"/>
</dbReference>
<dbReference type="InterPro" id="IPR013749">
    <property type="entry name" value="PM/HMP-P_kinase-1"/>
</dbReference>
<name>A0A1E3PJG6_9ASCO</name>
<dbReference type="STRING" id="857566.A0A1E3PJG6"/>
<dbReference type="InterPro" id="IPR029056">
    <property type="entry name" value="Ribokinase-like"/>
</dbReference>
<dbReference type="PANTHER" id="PTHR20858:SF17">
    <property type="entry name" value="HYDROXYMETHYLPYRIMIDINE_PHOSPHOMETHYLPYRIMIDINE KINASE THI20-RELATED"/>
    <property type="match status" value="1"/>
</dbReference>
<gene>
    <name evidence="3" type="ORF">NADFUDRAFT_52032</name>
</gene>
<feature type="domain" description="Pyridoxamine kinase/Phosphomethylpyrimidine kinase" evidence="2">
    <location>
        <begin position="14"/>
        <end position="285"/>
    </location>
</feature>
<dbReference type="GO" id="GO:0008902">
    <property type="term" value="F:hydroxymethylpyrimidine kinase activity"/>
    <property type="evidence" value="ECO:0007669"/>
    <property type="project" value="TreeGrafter"/>
</dbReference>
<accession>A0A1E3PJG6</accession>
<dbReference type="PANTHER" id="PTHR20858">
    <property type="entry name" value="PHOSPHOMETHYLPYRIMIDINE KINASE"/>
    <property type="match status" value="1"/>
</dbReference>
<sequence length="522" mass="57898">MSTIGRVITIAGSDSSGGAGIEADLKTMTAHGCYGMTCITGLTAQNTMGVKAIYPVTDQSFISSTLEAVFSDIGVDVVKTGMLTSKETITTVARFLQKNHKDKMIVVDPVMITTSGSIILIDGDNAIKSYIEDLFPLATVLTPNLAEAQFIAKHITSDNKFENIQSLKDIEELAKFLYEHSGSKNILMKGGHLFLNEEEKVVSQETDRKIVVDVLYDGSEFHHFKNAYLDTPNTHGTGCTLASAIASNLAKGIPLVQAVEHSIKYVQRGISEALPLITKGSGPLNHLHPILRHNFPRGHFVDYLLNHPKVKSNWEKYTKGHEFVIQLATGKLPLKNYRYFLVQDYHYLIHYARAHGLAAFKAPGDLEATAASAQIIMHIKHEMTLHLKHCKEMGLSVDQILAEPESLACVAYTRYILEVGAAQDWLALQMALSPCLIGYYEAARYVKDSSFYVADKTLNMYADWVETYVADDFVDAVNIGKELLEKHIWDVSPQRVEELVDIFAMGTSMEVNFWTNSLVMGK</sequence>
<dbReference type="EMBL" id="KV454410">
    <property type="protein sequence ID" value="ODQ65440.1"/>
    <property type="molecule type" value="Genomic_DNA"/>
</dbReference>
<dbReference type="FunFam" id="1.20.910.10:FF:000003">
    <property type="entry name" value="Hydroxymethylpyrimidine/phosphomethylpyrimidine kinase THI20"/>
    <property type="match status" value="1"/>
</dbReference>
<dbReference type="GO" id="GO:0009228">
    <property type="term" value="P:thiamine biosynthetic process"/>
    <property type="evidence" value="ECO:0007669"/>
    <property type="project" value="InterPro"/>
</dbReference>
<evidence type="ECO:0000313" key="4">
    <source>
        <dbReference type="Proteomes" id="UP000095009"/>
    </source>
</evidence>
<evidence type="ECO:0000259" key="1">
    <source>
        <dbReference type="Pfam" id="PF03070"/>
    </source>
</evidence>
<keyword evidence="4" id="KW-1185">Reference proteome</keyword>
<dbReference type="CDD" id="cd01169">
    <property type="entry name" value="HMPP_kinase"/>
    <property type="match status" value="1"/>
</dbReference>
<dbReference type="Pfam" id="PF08543">
    <property type="entry name" value="Phos_pyr_kin"/>
    <property type="match status" value="1"/>
</dbReference>
<dbReference type="AlphaFoldDB" id="A0A1E3PJG6"/>
<feature type="domain" description="Thiaminase-2/PQQC" evidence="1">
    <location>
        <begin position="307"/>
        <end position="518"/>
    </location>
</feature>
<dbReference type="GO" id="GO:0008972">
    <property type="term" value="F:phosphomethylpyrimidine kinase activity"/>
    <property type="evidence" value="ECO:0007669"/>
    <property type="project" value="InterPro"/>
</dbReference>
<dbReference type="OrthoDB" id="10028886at2759"/>
<dbReference type="FunFam" id="3.40.1190.20:FF:000034">
    <property type="entry name" value="Putative hydroxymethylpyrimidine/ phosphomethylpyrimidine kinase 2"/>
    <property type="match status" value="1"/>
</dbReference>
<dbReference type="Pfam" id="PF03070">
    <property type="entry name" value="TENA_THI-4"/>
    <property type="match status" value="1"/>
</dbReference>
<proteinExistence type="predicted"/>
<dbReference type="CDD" id="cd19367">
    <property type="entry name" value="TenA_C_ScTHI20-like"/>
    <property type="match status" value="1"/>
</dbReference>
<protein>
    <recommendedName>
        <fullName evidence="5">Phosphomethylpyrimidine kinase</fullName>
    </recommendedName>
</protein>
<dbReference type="Gene3D" id="1.20.910.10">
    <property type="entry name" value="Heme oxygenase-like"/>
    <property type="match status" value="1"/>
</dbReference>
<evidence type="ECO:0008006" key="5">
    <source>
        <dbReference type="Google" id="ProtNLM"/>
    </source>
</evidence>
<evidence type="ECO:0000259" key="2">
    <source>
        <dbReference type="Pfam" id="PF08543"/>
    </source>
</evidence>
<dbReference type="GO" id="GO:0005829">
    <property type="term" value="C:cytosol"/>
    <property type="evidence" value="ECO:0007669"/>
    <property type="project" value="TreeGrafter"/>
</dbReference>
<reference evidence="3 4" key="1">
    <citation type="journal article" date="2016" name="Proc. Natl. Acad. Sci. U.S.A.">
        <title>Comparative genomics of biotechnologically important yeasts.</title>
        <authorList>
            <person name="Riley R."/>
            <person name="Haridas S."/>
            <person name="Wolfe K.H."/>
            <person name="Lopes M.R."/>
            <person name="Hittinger C.T."/>
            <person name="Goeker M."/>
            <person name="Salamov A.A."/>
            <person name="Wisecaver J.H."/>
            <person name="Long T.M."/>
            <person name="Calvey C.H."/>
            <person name="Aerts A.L."/>
            <person name="Barry K.W."/>
            <person name="Choi C."/>
            <person name="Clum A."/>
            <person name="Coughlan A.Y."/>
            <person name="Deshpande S."/>
            <person name="Douglass A.P."/>
            <person name="Hanson S.J."/>
            <person name="Klenk H.-P."/>
            <person name="LaButti K.M."/>
            <person name="Lapidus A."/>
            <person name="Lindquist E.A."/>
            <person name="Lipzen A.M."/>
            <person name="Meier-Kolthoff J.P."/>
            <person name="Ohm R.A."/>
            <person name="Otillar R.P."/>
            <person name="Pangilinan J.L."/>
            <person name="Peng Y."/>
            <person name="Rokas A."/>
            <person name="Rosa C.A."/>
            <person name="Scheuner C."/>
            <person name="Sibirny A.A."/>
            <person name="Slot J.C."/>
            <person name="Stielow J.B."/>
            <person name="Sun H."/>
            <person name="Kurtzman C.P."/>
            <person name="Blackwell M."/>
            <person name="Grigoriev I.V."/>
            <person name="Jeffries T.W."/>
        </authorList>
    </citation>
    <scope>NUCLEOTIDE SEQUENCE [LARGE SCALE GENOMIC DNA]</scope>
    <source>
        <strain evidence="3 4">DSM 6958</strain>
    </source>
</reference>